<dbReference type="AlphaFoldDB" id="A0A4C1YLY4"/>
<protein>
    <submittedName>
        <fullName evidence="2">Uncharacterized protein</fullName>
    </submittedName>
</protein>
<gene>
    <name evidence="2" type="ORF">EVAR_48329_1</name>
</gene>
<keyword evidence="3" id="KW-1185">Reference proteome</keyword>
<evidence type="ECO:0000313" key="3">
    <source>
        <dbReference type="Proteomes" id="UP000299102"/>
    </source>
</evidence>
<comment type="caution">
    <text evidence="2">The sequence shown here is derived from an EMBL/GenBank/DDBJ whole genome shotgun (WGS) entry which is preliminary data.</text>
</comment>
<evidence type="ECO:0000313" key="2">
    <source>
        <dbReference type="EMBL" id="GBP77196.1"/>
    </source>
</evidence>
<evidence type="ECO:0000256" key="1">
    <source>
        <dbReference type="SAM" id="MobiDB-lite"/>
    </source>
</evidence>
<organism evidence="2 3">
    <name type="scientific">Eumeta variegata</name>
    <name type="common">Bagworm moth</name>
    <name type="synonym">Eumeta japonica</name>
    <dbReference type="NCBI Taxonomy" id="151549"/>
    <lineage>
        <taxon>Eukaryota</taxon>
        <taxon>Metazoa</taxon>
        <taxon>Ecdysozoa</taxon>
        <taxon>Arthropoda</taxon>
        <taxon>Hexapoda</taxon>
        <taxon>Insecta</taxon>
        <taxon>Pterygota</taxon>
        <taxon>Neoptera</taxon>
        <taxon>Endopterygota</taxon>
        <taxon>Lepidoptera</taxon>
        <taxon>Glossata</taxon>
        <taxon>Ditrysia</taxon>
        <taxon>Tineoidea</taxon>
        <taxon>Psychidae</taxon>
        <taxon>Oiketicinae</taxon>
        <taxon>Eumeta</taxon>
    </lineage>
</organism>
<dbReference type="EMBL" id="BGZK01001321">
    <property type="protein sequence ID" value="GBP77196.1"/>
    <property type="molecule type" value="Genomic_DNA"/>
</dbReference>
<proteinExistence type="predicted"/>
<sequence>MVIRPDDMTLDSSSLYKPSLNTGSWPKDRVVKMILDGRSPAKKLALLADWTSAVSAEGTSITDTKRLTGPQEVTPGSVRLSIMLRRGAPAAARARATYELRRGPAAARATPPSGNGTCCLLLRLKSGRVAGAIGSNSASKEPRYVAGVRKRPR</sequence>
<accession>A0A4C1YLY4</accession>
<reference evidence="2 3" key="1">
    <citation type="journal article" date="2019" name="Commun. Biol.">
        <title>The bagworm genome reveals a unique fibroin gene that provides high tensile strength.</title>
        <authorList>
            <person name="Kono N."/>
            <person name="Nakamura H."/>
            <person name="Ohtoshi R."/>
            <person name="Tomita M."/>
            <person name="Numata K."/>
            <person name="Arakawa K."/>
        </authorList>
    </citation>
    <scope>NUCLEOTIDE SEQUENCE [LARGE SCALE GENOMIC DNA]</scope>
</reference>
<dbReference type="Proteomes" id="UP000299102">
    <property type="component" value="Unassembled WGS sequence"/>
</dbReference>
<name>A0A4C1YLY4_EUMVA</name>
<feature type="region of interest" description="Disordered" evidence="1">
    <location>
        <begin position="133"/>
        <end position="153"/>
    </location>
</feature>